<evidence type="ECO:0000313" key="2">
    <source>
        <dbReference type="Proteomes" id="UP000637074"/>
    </source>
</evidence>
<evidence type="ECO:0000313" key="1">
    <source>
        <dbReference type="EMBL" id="GHH97223.1"/>
    </source>
</evidence>
<name>A0ABQ3MX11_9BACI</name>
<gene>
    <name evidence="1" type="ORF">AM1BK_07660</name>
</gene>
<accession>A0ABQ3MX11</accession>
<reference evidence="1 2" key="1">
    <citation type="journal article" date="2022" name="Int. J. Syst. Evol. Microbiol.">
        <title>Neobacillus kokaensis sp. nov., isolated from soil.</title>
        <authorList>
            <person name="Yuki K."/>
            <person name="Matsubara H."/>
            <person name="Yamaguchi S."/>
        </authorList>
    </citation>
    <scope>NUCLEOTIDE SEQUENCE [LARGE SCALE GENOMIC DNA]</scope>
    <source>
        <strain evidence="1 2">LOB 377</strain>
    </source>
</reference>
<keyword evidence="2" id="KW-1185">Reference proteome</keyword>
<protein>
    <submittedName>
        <fullName evidence="1">Uncharacterized protein</fullName>
    </submittedName>
</protein>
<organism evidence="1 2">
    <name type="scientific">Neobacillus kokaensis</name>
    <dbReference type="NCBI Taxonomy" id="2759023"/>
    <lineage>
        <taxon>Bacteria</taxon>
        <taxon>Bacillati</taxon>
        <taxon>Bacillota</taxon>
        <taxon>Bacilli</taxon>
        <taxon>Bacillales</taxon>
        <taxon>Bacillaceae</taxon>
        <taxon>Neobacillus</taxon>
    </lineage>
</organism>
<proteinExistence type="predicted"/>
<comment type="caution">
    <text evidence="1">The sequence shown here is derived from an EMBL/GenBank/DDBJ whole genome shotgun (WGS) entry which is preliminary data.</text>
</comment>
<dbReference type="Proteomes" id="UP000637074">
    <property type="component" value="Unassembled WGS sequence"/>
</dbReference>
<sequence>MAGFRKEAGSCFLKDTYFLIYKFMHAFLQDNEKSLVLLEFFAEKVENKDKLIDSIVF</sequence>
<dbReference type="EMBL" id="BNDS01000002">
    <property type="protein sequence ID" value="GHH97223.1"/>
    <property type="molecule type" value="Genomic_DNA"/>
</dbReference>